<gene>
    <name evidence="1" type="ORF">GX426_03160</name>
</gene>
<dbReference type="AlphaFoldDB" id="A0A7K4AGM3"/>
<reference evidence="1 2" key="1">
    <citation type="journal article" date="2020" name="Biotechnol. Biofuels">
        <title>New insights from the biogas microbiome by comprehensive genome-resolved metagenomics of nearly 1600 species originating from multiple anaerobic digesters.</title>
        <authorList>
            <person name="Campanaro S."/>
            <person name="Treu L."/>
            <person name="Rodriguez-R L.M."/>
            <person name="Kovalovszki A."/>
            <person name="Ziels R.M."/>
            <person name="Maus I."/>
            <person name="Zhu X."/>
            <person name="Kougias P.G."/>
            <person name="Basile A."/>
            <person name="Luo G."/>
            <person name="Schluter A."/>
            <person name="Konstantinidis K.T."/>
            <person name="Angelidaki I."/>
        </authorList>
    </citation>
    <scope>NUCLEOTIDE SEQUENCE [LARGE SCALE GENOMIC DNA]</scope>
    <source>
        <strain evidence="1">AS27yjCOA_157</strain>
    </source>
</reference>
<evidence type="ECO:0008006" key="3">
    <source>
        <dbReference type="Google" id="ProtNLM"/>
    </source>
</evidence>
<organism evidence="1 2">
    <name type="scientific">Methanothrix soehngenii</name>
    <name type="common">Methanosaeta concilii</name>
    <dbReference type="NCBI Taxonomy" id="2223"/>
    <lineage>
        <taxon>Archaea</taxon>
        <taxon>Methanobacteriati</taxon>
        <taxon>Methanobacteriota</taxon>
        <taxon>Stenosarchaea group</taxon>
        <taxon>Methanomicrobia</taxon>
        <taxon>Methanotrichales</taxon>
        <taxon>Methanotrichaceae</taxon>
        <taxon>Methanothrix</taxon>
    </lineage>
</organism>
<name>A0A7K4AGM3_METSH</name>
<evidence type="ECO:0000313" key="2">
    <source>
        <dbReference type="Proteomes" id="UP000544742"/>
    </source>
</evidence>
<evidence type="ECO:0000313" key="1">
    <source>
        <dbReference type="EMBL" id="NLJ22094.1"/>
    </source>
</evidence>
<dbReference type="RefSeq" id="WP_276619689.1">
    <property type="nucleotide sequence ID" value="NZ_DAISQZ010000009.1"/>
</dbReference>
<dbReference type="Proteomes" id="UP000544742">
    <property type="component" value="Unassembled WGS sequence"/>
</dbReference>
<protein>
    <recommendedName>
        <fullName evidence="3">DUF2958 domain-containing protein</fullName>
    </recommendedName>
</protein>
<dbReference type="EMBL" id="JAAYUN010000056">
    <property type="protein sequence ID" value="NLJ22094.1"/>
    <property type="molecule type" value="Genomic_DNA"/>
</dbReference>
<accession>A0A7K4AGM3</accession>
<comment type="caution">
    <text evidence="1">The sequence shown here is derived from an EMBL/GenBank/DDBJ whole genome shotgun (WGS) entry which is preliminary data.</text>
</comment>
<proteinExistence type="predicted"/>
<sequence>MMEQGGIYLSRKFSDLTAKELARLPSLCFDHSRIGEEIIHLHLFNDEKMHWYIAEWGPINKRFFGFYLNKADGIASGFCGLDDILVYERRGTSWTPMVDEDWKPVVAREIPILVEYIKLMIIQPDLT</sequence>